<accession>A0AAE1AF84</accession>
<name>A0AAE1AF84_9GAST</name>
<comment type="caution">
    <text evidence="1">The sequence shown here is derived from an EMBL/GenBank/DDBJ whole genome shotgun (WGS) entry which is preliminary data.</text>
</comment>
<keyword evidence="2" id="KW-1185">Reference proteome</keyword>
<dbReference type="Proteomes" id="UP001283361">
    <property type="component" value="Unassembled WGS sequence"/>
</dbReference>
<gene>
    <name evidence="1" type="ORF">RRG08_011731</name>
</gene>
<evidence type="ECO:0000313" key="2">
    <source>
        <dbReference type="Proteomes" id="UP001283361"/>
    </source>
</evidence>
<organism evidence="1 2">
    <name type="scientific">Elysia crispata</name>
    <name type="common">lettuce slug</name>
    <dbReference type="NCBI Taxonomy" id="231223"/>
    <lineage>
        <taxon>Eukaryota</taxon>
        <taxon>Metazoa</taxon>
        <taxon>Spiralia</taxon>
        <taxon>Lophotrochozoa</taxon>
        <taxon>Mollusca</taxon>
        <taxon>Gastropoda</taxon>
        <taxon>Heterobranchia</taxon>
        <taxon>Euthyneura</taxon>
        <taxon>Panpulmonata</taxon>
        <taxon>Sacoglossa</taxon>
        <taxon>Placobranchoidea</taxon>
        <taxon>Plakobranchidae</taxon>
        <taxon>Elysia</taxon>
    </lineage>
</organism>
<protein>
    <submittedName>
        <fullName evidence="1">Uncharacterized protein</fullName>
    </submittedName>
</protein>
<reference evidence="1" key="1">
    <citation type="journal article" date="2023" name="G3 (Bethesda)">
        <title>A reference genome for the long-term kleptoplast-retaining sea slug Elysia crispata morphotype clarki.</title>
        <authorList>
            <person name="Eastman K.E."/>
            <person name="Pendleton A.L."/>
            <person name="Shaikh M.A."/>
            <person name="Suttiyut T."/>
            <person name="Ogas R."/>
            <person name="Tomko P."/>
            <person name="Gavelis G."/>
            <person name="Widhalm J.R."/>
            <person name="Wisecaver J.H."/>
        </authorList>
    </citation>
    <scope>NUCLEOTIDE SEQUENCE</scope>
    <source>
        <strain evidence="1">ECLA1</strain>
    </source>
</reference>
<evidence type="ECO:0000313" key="1">
    <source>
        <dbReference type="EMBL" id="KAK3786415.1"/>
    </source>
</evidence>
<sequence>MALPAQCFSECKKRDLGNQIFWTRPKWDALNRGAFRQGDPAQGKQCQEVMEKIAQIWSEYRPSFLAFCLVSQHRLVSLSWESALALRLSALHSTLPADSVCGCKRFTL</sequence>
<dbReference type="EMBL" id="JAWDGP010001968">
    <property type="protein sequence ID" value="KAK3786415.1"/>
    <property type="molecule type" value="Genomic_DNA"/>
</dbReference>
<dbReference type="AlphaFoldDB" id="A0AAE1AF84"/>
<proteinExistence type="predicted"/>